<organism evidence="10 11">
    <name type="scientific">Aspergillus heteromorphus CBS 117.55</name>
    <dbReference type="NCBI Taxonomy" id="1448321"/>
    <lineage>
        <taxon>Eukaryota</taxon>
        <taxon>Fungi</taxon>
        <taxon>Dikarya</taxon>
        <taxon>Ascomycota</taxon>
        <taxon>Pezizomycotina</taxon>
        <taxon>Eurotiomycetes</taxon>
        <taxon>Eurotiomycetidae</taxon>
        <taxon>Eurotiales</taxon>
        <taxon>Aspergillaceae</taxon>
        <taxon>Aspergillus</taxon>
        <taxon>Aspergillus subgen. Circumdati</taxon>
    </lineage>
</organism>
<dbReference type="GeneID" id="37063774"/>
<keyword evidence="11" id="KW-1185">Reference proteome</keyword>
<dbReference type="PRINTS" id="PR00463">
    <property type="entry name" value="EP450I"/>
</dbReference>
<dbReference type="PANTHER" id="PTHR46300:SF7">
    <property type="entry name" value="P450, PUTATIVE (EUROFUNG)-RELATED"/>
    <property type="match status" value="1"/>
</dbReference>
<dbReference type="CDD" id="cd11065">
    <property type="entry name" value="CYP64-like"/>
    <property type="match status" value="1"/>
</dbReference>
<dbReference type="InterPro" id="IPR002401">
    <property type="entry name" value="Cyt_P450_E_grp-I"/>
</dbReference>
<comment type="cofactor">
    <cofactor evidence="1 8">
        <name>heme</name>
        <dbReference type="ChEBI" id="CHEBI:30413"/>
    </cofactor>
</comment>
<dbReference type="InterPro" id="IPR017972">
    <property type="entry name" value="Cyt_P450_CS"/>
</dbReference>
<gene>
    <name evidence="10" type="ORF">BO70DRAFT_346235</name>
</gene>
<dbReference type="Proteomes" id="UP000247233">
    <property type="component" value="Unassembled WGS sequence"/>
</dbReference>
<evidence type="ECO:0000256" key="2">
    <source>
        <dbReference type="ARBA" id="ARBA00010617"/>
    </source>
</evidence>
<feature type="binding site" description="axial binding residue" evidence="8">
    <location>
        <position position="441"/>
    </location>
    <ligand>
        <name>heme</name>
        <dbReference type="ChEBI" id="CHEBI:30413"/>
    </ligand>
    <ligandPart>
        <name>Fe</name>
        <dbReference type="ChEBI" id="CHEBI:18248"/>
    </ligandPart>
</feature>
<name>A0A317V0L2_9EURO</name>
<dbReference type="Pfam" id="PF00067">
    <property type="entry name" value="p450"/>
    <property type="match status" value="1"/>
</dbReference>
<dbReference type="GO" id="GO:0016705">
    <property type="term" value="F:oxidoreductase activity, acting on paired donors, with incorporation or reduction of molecular oxygen"/>
    <property type="evidence" value="ECO:0007669"/>
    <property type="project" value="InterPro"/>
</dbReference>
<dbReference type="GO" id="GO:0005506">
    <property type="term" value="F:iron ion binding"/>
    <property type="evidence" value="ECO:0007669"/>
    <property type="project" value="InterPro"/>
</dbReference>
<dbReference type="VEuPathDB" id="FungiDB:BO70DRAFT_346235"/>
<keyword evidence="7 9" id="KW-0503">Monooxygenase</keyword>
<proteinExistence type="inferred from homology"/>
<dbReference type="InterPro" id="IPR036396">
    <property type="entry name" value="Cyt_P450_sf"/>
</dbReference>
<evidence type="ECO:0000313" key="11">
    <source>
        <dbReference type="Proteomes" id="UP000247233"/>
    </source>
</evidence>
<dbReference type="SUPFAM" id="SSF48264">
    <property type="entry name" value="Cytochrome P450"/>
    <property type="match status" value="1"/>
</dbReference>
<dbReference type="InterPro" id="IPR001128">
    <property type="entry name" value="Cyt_P450"/>
</dbReference>
<accession>A0A317V0L2</accession>
<protein>
    <submittedName>
        <fullName evidence="10">Cytochrome P450</fullName>
    </submittedName>
</protein>
<dbReference type="PANTHER" id="PTHR46300">
    <property type="entry name" value="P450, PUTATIVE (EUROFUNG)-RELATED-RELATED"/>
    <property type="match status" value="1"/>
</dbReference>
<comment type="caution">
    <text evidence="10">The sequence shown here is derived from an EMBL/GenBank/DDBJ whole genome shotgun (WGS) entry which is preliminary data.</text>
</comment>
<evidence type="ECO:0000256" key="3">
    <source>
        <dbReference type="ARBA" id="ARBA00022617"/>
    </source>
</evidence>
<keyword evidence="4 8" id="KW-0479">Metal-binding</keyword>
<keyword evidence="3 8" id="KW-0349">Heme</keyword>
<comment type="similarity">
    <text evidence="2 9">Belongs to the cytochrome P450 family.</text>
</comment>
<evidence type="ECO:0000256" key="9">
    <source>
        <dbReference type="RuleBase" id="RU000461"/>
    </source>
</evidence>
<evidence type="ECO:0000256" key="1">
    <source>
        <dbReference type="ARBA" id="ARBA00001971"/>
    </source>
</evidence>
<keyword evidence="6 8" id="KW-0408">Iron</keyword>
<evidence type="ECO:0000256" key="5">
    <source>
        <dbReference type="ARBA" id="ARBA00023002"/>
    </source>
</evidence>
<sequence length="528" mass="59792">MFVLLQVVVALVGLYLIKTFLTRKQFPAPLPPGPKAKPIIGNLWDLPSQTGRDWLHWYKYRDTYGPISSVNVFGETLIIVNDAQIAVELLEKRSANYSERPTGHFSQLAGFHQIVTTLQYSDPRLRAQRKLFQKQFGSNNSVAMYNSTQEAEAARFLLRVLDTPEDVQDHIRKQAGAMILKMTYGYNVAPRGKDPLVELVSRCMQQFAASLMPGAWIVDFIPFLKHTPTWIPGISFPRVAKAFREDNRNWSERPYAFVKQQMANGTHEPSFVSGLVEKEGFPEPGSDKDDLFKWTALAIYGAASDTTIATTYSVFIAMAVFPEVQRKAHEEIDRVIGTGRIPGYADRENLPYINAMVKEAFRWHTVIPMGVAHNAKEDDMFEGYFIPKGAQVLANLWAFTHDPTIYSDPMTFKPERFLESDTHTPERDPHFLSFGFGRRVCAGRTLADANVYLSIVQSLAALQISKPIKDGKEVDIQPDFLPGVISHVGRVDLDIKPRSKQHEELIRALGSKYPFEKDHAEEINRVKF</sequence>
<dbReference type="GO" id="GO:0020037">
    <property type="term" value="F:heme binding"/>
    <property type="evidence" value="ECO:0007669"/>
    <property type="project" value="InterPro"/>
</dbReference>
<evidence type="ECO:0000256" key="6">
    <source>
        <dbReference type="ARBA" id="ARBA00023004"/>
    </source>
</evidence>
<dbReference type="Gene3D" id="1.10.630.10">
    <property type="entry name" value="Cytochrome P450"/>
    <property type="match status" value="1"/>
</dbReference>
<evidence type="ECO:0000313" key="10">
    <source>
        <dbReference type="EMBL" id="PWY65710.1"/>
    </source>
</evidence>
<dbReference type="InterPro" id="IPR050364">
    <property type="entry name" value="Cytochrome_P450_fung"/>
</dbReference>
<dbReference type="GO" id="GO:0004497">
    <property type="term" value="F:monooxygenase activity"/>
    <property type="evidence" value="ECO:0007669"/>
    <property type="project" value="UniProtKB-KW"/>
</dbReference>
<evidence type="ECO:0000256" key="8">
    <source>
        <dbReference type="PIRSR" id="PIRSR602401-1"/>
    </source>
</evidence>
<evidence type="ECO:0000256" key="7">
    <source>
        <dbReference type="ARBA" id="ARBA00023033"/>
    </source>
</evidence>
<dbReference type="AlphaFoldDB" id="A0A317V0L2"/>
<dbReference type="STRING" id="1448321.A0A317V0L2"/>
<dbReference type="RefSeq" id="XP_025394599.1">
    <property type="nucleotide sequence ID" value="XM_025541537.1"/>
</dbReference>
<keyword evidence="5 9" id="KW-0560">Oxidoreductase</keyword>
<evidence type="ECO:0000256" key="4">
    <source>
        <dbReference type="ARBA" id="ARBA00022723"/>
    </source>
</evidence>
<dbReference type="PROSITE" id="PS00086">
    <property type="entry name" value="CYTOCHROME_P450"/>
    <property type="match status" value="1"/>
</dbReference>
<dbReference type="EMBL" id="MSFL01000049">
    <property type="protein sequence ID" value="PWY65710.1"/>
    <property type="molecule type" value="Genomic_DNA"/>
</dbReference>
<reference evidence="10 11" key="1">
    <citation type="submission" date="2016-12" db="EMBL/GenBank/DDBJ databases">
        <title>The genomes of Aspergillus section Nigri reveals drivers in fungal speciation.</title>
        <authorList>
            <consortium name="DOE Joint Genome Institute"/>
            <person name="Vesth T.C."/>
            <person name="Nybo J."/>
            <person name="Theobald S."/>
            <person name="Brandl J."/>
            <person name="Frisvad J.C."/>
            <person name="Nielsen K.F."/>
            <person name="Lyhne E.K."/>
            <person name="Kogle M.E."/>
            <person name="Kuo A."/>
            <person name="Riley R."/>
            <person name="Clum A."/>
            <person name="Nolan M."/>
            <person name="Lipzen A."/>
            <person name="Salamov A."/>
            <person name="Henrissat B."/>
            <person name="Wiebenga A."/>
            <person name="De Vries R.P."/>
            <person name="Grigoriev I.V."/>
            <person name="Mortensen U.H."/>
            <person name="Andersen M.R."/>
            <person name="Baker S.E."/>
        </authorList>
    </citation>
    <scope>NUCLEOTIDE SEQUENCE [LARGE SCALE GENOMIC DNA]</scope>
    <source>
        <strain evidence="10 11">CBS 117.55</strain>
    </source>
</reference>
<dbReference type="OrthoDB" id="2789670at2759"/>